<dbReference type="InterPro" id="IPR011989">
    <property type="entry name" value="ARM-like"/>
</dbReference>
<gene>
    <name evidence="8" type="ORF">BUALT_Bualt02G0191800</name>
</gene>
<dbReference type="Proteomes" id="UP000826271">
    <property type="component" value="Unassembled WGS sequence"/>
</dbReference>
<dbReference type="Gene3D" id="1.25.10.10">
    <property type="entry name" value="Leucine-rich Repeat Variant"/>
    <property type="match status" value="1"/>
</dbReference>
<feature type="coiled-coil region" evidence="5">
    <location>
        <begin position="259"/>
        <end position="289"/>
    </location>
</feature>
<dbReference type="InterPro" id="IPR013083">
    <property type="entry name" value="Znf_RING/FYVE/PHD"/>
</dbReference>
<dbReference type="InterPro" id="IPR045210">
    <property type="entry name" value="RING-Ubox_PUB"/>
</dbReference>
<dbReference type="AlphaFoldDB" id="A0AAV6YC69"/>
<keyword evidence="5" id="KW-0175">Coiled coil</keyword>
<dbReference type="SUPFAM" id="SSF57850">
    <property type="entry name" value="RING/U-box"/>
    <property type="match status" value="1"/>
</dbReference>
<evidence type="ECO:0000313" key="8">
    <source>
        <dbReference type="EMBL" id="KAG8389078.1"/>
    </source>
</evidence>
<proteinExistence type="predicted"/>
<dbReference type="SUPFAM" id="SSF48371">
    <property type="entry name" value="ARM repeat"/>
    <property type="match status" value="1"/>
</dbReference>
<feature type="compositionally biased region" description="Basic and acidic residues" evidence="6">
    <location>
        <begin position="80"/>
        <end position="112"/>
    </location>
</feature>
<dbReference type="InterPro" id="IPR003613">
    <property type="entry name" value="Ubox_domain"/>
</dbReference>
<protein>
    <recommendedName>
        <fullName evidence="3">RING-type E3 ubiquitin transferase</fullName>
        <ecNumber evidence="3">2.3.2.27</ecNumber>
    </recommendedName>
</protein>
<evidence type="ECO:0000259" key="7">
    <source>
        <dbReference type="PROSITE" id="PS51698"/>
    </source>
</evidence>
<dbReference type="EC" id="2.3.2.27" evidence="3"/>
<evidence type="ECO:0000256" key="5">
    <source>
        <dbReference type="SAM" id="Coils"/>
    </source>
</evidence>
<feature type="compositionally biased region" description="Polar residues" evidence="6">
    <location>
        <begin position="23"/>
        <end position="40"/>
    </location>
</feature>
<feature type="domain" description="U-box" evidence="7">
    <location>
        <begin position="604"/>
        <end position="679"/>
    </location>
</feature>
<dbReference type="InterPro" id="IPR055566">
    <property type="entry name" value="ARM_LIN"/>
</dbReference>
<dbReference type="Pfam" id="PF23568">
    <property type="entry name" value="ARM_LIN"/>
    <property type="match status" value="1"/>
</dbReference>
<dbReference type="PANTHER" id="PTHR35549">
    <property type="entry name" value="OS04G0584500 PROTEIN"/>
    <property type="match status" value="1"/>
</dbReference>
<feature type="compositionally biased region" description="Polar residues" evidence="6">
    <location>
        <begin position="68"/>
        <end position="77"/>
    </location>
</feature>
<name>A0AAV6YC69_9LAMI</name>
<dbReference type="GO" id="GO:0016567">
    <property type="term" value="P:protein ubiquitination"/>
    <property type="evidence" value="ECO:0007669"/>
    <property type="project" value="InterPro"/>
</dbReference>
<evidence type="ECO:0000256" key="4">
    <source>
        <dbReference type="ARBA" id="ARBA00022679"/>
    </source>
</evidence>
<dbReference type="PROSITE" id="PS51698">
    <property type="entry name" value="U_BOX"/>
    <property type="match status" value="1"/>
</dbReference>
<sequence length="1077" mass="121642">MAMSLEDLLAEEGFKRRKAKITSRLSSASEGRSMARYTQPTKHHSGPLMAVKRTERTRSDIPRHNSKGEFSTSSSFTGRKPRDNLIRTGKIDMESLKESSLKHERKGRQDSLDGKRFNVGSYEDFRGSEITEVVQSDEIVEVGMNRKYKDIYSNEVYGHDRNEEMEKNIMIDKKNMNNSFRHSQKSMKQSQGSDNRSNIRQNQFEEALATPALDEAAVQAIISILSGHVKRFVKDEEFRTSLHHNSFASLNFIGLDEGLNTESKVIENLEQAIEVVERAAEENATLKELKKASLQLSVITGLNSNDLKDEFTSGIPNFKLSACAHLYLSVIYMLQKKDRITAKHLLQVFCDSPFQARSNLLPDLWDHVFLPHLLHLKLWYDKEARSLSDSPILSNLKLLEKVYNESLDLATYQFAIYYKNWITEAVEAPSVPLIKIPSFSVQFMPRGGLHGHTSSPVSYVSPQPMVSKKLYDEVFRHSQKSGVELAVYEEENVNIGARSSNSPAPEDKQLILYSHDSITCTNQSVDADSESLCDNLSVTEETQRLHPESSSAVPNIDESYGLVLSPAKENKFLLKGSENPVFKLKHEEQQENHETLRGKHSPFSIPKDFICPLTGLLFEDPVTLETGQTFEHEAITDWFVQGWITCPVTRKALQCHEVPSTNPILKRVIGNWKTEHFRHLLFLLAENIEVNDNMAVCIMEQLLAVFSKEERIMNATRILSLGGLEFLLRRFRCGNIEEKTFVLPLLSCCIEADAGCRNNIAGNINQSYLLELLHSEQLKSRTHAVLLLNELICLNRRKGAQRFLEGLQDEEIIHAMDDLLTYLHSCPLEQRPLVAVLLLNLDLLSGQHTSNIYRWEAVDALTTTLERSLSDEKVEKKCSRALLILGGFFSSSGKLMTEDWILKLTGFLNCPDWDIADNEANDVAVDARAPMVNSRTDDEDEENAREKWLANLSASLIGDGKKSFLDTVSKCLSLGNSDLVRVCLTTVAWLSSSLSDTEFQLYAFSALVSPLKQCLEHGELVEHRILASLCLFNFSNIAECRAVLMTFAEEIVSCLQNLADVTWTAKELHAIISGLRR</sequence>
<feature type="region of interest" description="Disordered" evidence="6">
    <location>
        <begin position="17"/>
        <end position="112"/>
    </location>
</feature>
<keyword evidence="9" id="KW-1185">Reference proteome</keyword>
<dbReference type="Pfam" id="PF23628">
    <property type="entry name" value="ARM_LIN_C"/>
    <property type="match status" value="1"/>
</dbReference>
<evidence type="ECO:0000256" key="3">
    <source>
        <dbReference type="ARBA" id="ARBA00012483"/>
    </source>
</evidence>
<accession>A0AAV6YC69</accession>
<dbReference type="SMART" id="SM00504">
    <property type="entry name" value="Ubox"/>
    <property type="match status" value="1"/>
</dbReference>
<dbReference type="CDD" id="cd16664">
    <property type="entry name" value="RING-Ubox_PUB"/>
    <property type="match status" value="1"/>
</dbReference>
<dbReference type="InterPro" id="IPR016024">
    <property type="entry name" value="ARM-type_fold"/>
</dbReference>
<dbReference type="EMBL" id="WHWC01000002">
    <property type="protein sequence ID" value="KAG8389078.1"/>
    <property type="molecule type" value="Genomic_DNA"/>
</dbReference>
<comment type="caution">
    <text evidence="8">The sequence shown here is derived from an EMBL/GenBank/DDBJ whole genome shotgun (WGS) entry which is preliminary data.</text>
</comment>
<dbReference type="Pfam" id="PF04564">
    <property type="entry name" value="U-box"/>
    <property type="match status" value="1"/>
</dbReference>
<evidence type="ECO:0000256" key="6">
    <source>
        <dbReference type="SAM" id="MobiDB-lite"/>
    </source>
</evidence>
<evidence type="ECO:0000256" key="2">
    <source>
        <dbReference type="ARBA" id="ARBA00004906"/>
    </source>
</evidence>
<comment type="pathway">
    <text evidence="2">Protein modification; protein ubiquitination.</text>
</comment>
<comment type="catalytic activity">
    <reaction evidence="1">
        <text>S-ubiquitinyl-[E2 ubiquitin-conjugating enzyme]-L-cysteine + [acceptor protein]-L-lysine = [E2 ubiquitin-conjugating enzyme]-L-cysteine + N(6)-ubiquitinyl-[acceptor protein]-L-lysine.</text>
        <dbReference type="EC" id="2.3.2.27"/>
    </reaction>
</comment>
<dbReference type="Gene3D" id="3.30.40.10">
    <property type="entry name" value="Zinc/RING finger domain, C3HC4 (zinc finger)"/>
    <property type="match status" value="1"/>
</dbReference>
<reference evidence="8" key="1">
    <citation type="submission" date="2019-10" db="EMBL/GenBank/DDBJ databases">
        <authorList>
            <person name="Zhang R."/>
            <person name="Pan Y."/>
            <person name="Wang J."/>
            <person name="Ma R."/>
            <person name="Yu S."/>
        </authorList>
    </citation>
    <scope>NUCLEOTIDE SEQUENCE</scope>
    <source>
        <strain evidence="8">LA-IB0</strain>
        <tissue evidence="8">Leaf</tissue>
    </source>
</reference>
<feature type="compositionally biased region" description="Basic and acidic residues" evidence="6">
    <location>
        <begin position="52"/>
        <end position="67"/>
    </location>
</feature>
<keyword evidence="4" id="KW-0808">Transferase</keyword>
<dbReference type="GO" id="GO:0061630">
    <property type="term" value="F:ubiquitin protein ligase activity"/>
    <property type="evidence" value="ECO:0007669"/>
    <property type="project" value="UniProtKB-EC"/>
</dbReference>
<evidence type="ECO:0000256" key="1">
    <source>
        <dbReference type="ARBA" id="ARBA00000900"/>
    </source>
</evidence>
<organism evidence="8 9">
    <name type="scientific">Buddleja alternifolia</name>
    <dbReference type="NCBI Taxonomy" id="168488"/>
    <lineage>
        <taxon>Eukaryota</taxon>
        <taxon>Viridiplantae</taxon>
        <taxon>Streptophyta</taxon>
        <taxon>Embryophyta</taxon>
        <taxon>Tracheophyta</taxon>
        <taxon>Spermatophyta</taxon>
        <taxon>Magnoliopsida</taxon>
        <taxon>eudicotyledons</taxon>
        <taxon>Gunneridae</taxon>
        <taxon>Pentapetalae</taxon>
        <taxon>asterids</taxon>
        <taxon>lamiids</taxon>
        <taxon>Lamiales</taxon>
        <taxon>Scrophulariaceae</taxon>
        <taxon>Buddlejeae</taxon>
        <taxon>Buddleja</taxon>
    </lineage>
</organism>
<dbReference type="InterPro" id="IPR056512">
    <property type="entry name" value="LIN_N"/>
</dbReference>
<dbReference type="PANTHER" id="PTHR35549:SF1">
    <property type="entry name" value="OS04G0584500 PROTEIN"/>
    <property type="match status" value="1"/>
</dbReference>
<evidence type="ECO:0000313" key="9">
    <source>
        <dbReference type="Proteomes" id="UP000826271"/>
    </source>
</evidence>